<dbReference type="PROSITE" id="PS50928">
    <property type="entry name" value="ABC_TM1"/>
    <property type="match status" value="1"/>
</dbReference>
<evidence type="ECO:0000256" key="6">
    <source>
        <dbReference type="ARBA" id="ARBA00023136"/>
    </source>
</evidence>
<evidence type="ECO:0000256" key="5">
    <source>
        <dbReference type="ARBA" id="ARBA00022989"/>
    </source>
</evidence>
<keyword evidence="4 7" id="KW-0812">Transmembrane</keyword>
<evidence type="ECO:0000313" key="9">
    <source>
        <dbReference type="EMBL" id="MBM7797415.1"/>
    </source>
</evidence>
<feature type="transmembrane region" description="Helical" evidence="7">
    <location>
        <begin position="130"/>
        <end position="151"/>
    </location>
</feature>
<evidence type="ECO:0000259" key="8">
    <source>
        <dbReference type="PROSITE" id="PS50928"/>
    </source>
</evidence>
<keyword evidence="2 7" id="KW-0813">Transport</keyword>
<feature type="transmembrane region" description="Helical" evidence="7">
    <location>
        <begin position="163"/>
        <end position="183"/>
    </location>
</feature>
<evidence type="ECO:0000256" key="4">
    <source>
        <dbReference type="ARBA" id="ARBA00022692"/>
    </source>
</evidence>
<accession>A0ABS2REI6</accession>
<dbReference type="PANTHER" id="PTHR43744">
    <property type="entry name" value="ABC TRANSPORTER PERMEASE PROTEIN MG189-RELATED-RELATED"/>
    <property type="match status" value="1"/>
</dbReference>
<comment type="caution">
    <text evidence="9">The sequence shown here is derived from an EMBL/GenBank/DDBJ whole genome shotgun (WGS) entry which is preliminary data.</text>
</comment>
<dbReference type="SUPFAM" id="SSF161098">
    <property type="entry name" value="MetI-like"/>
    <property type="match status" value="1"/>
</dbReference>
<protein>
    <submittedName>
        <fullName evidence="9">N-acetylglucosamine transport system permease protein</fullName>
    </submittedName>
</protein>
<dbReference type="InterPro" id="IPR000515">
    <property type="entry name" value="MetI-like"/>
</dbReference>
<gene>
    <name evidence="9" type="ORF">JOE57_000336</name>
</gene>
<evidence type="ECO:0000256" key="3">
    <source>
        <dbReference type="ARBA" id="ARBA00022475"/>
    </source>
</evidence>
<feature type="transmembrane region" description="Helical" evidence="7">
    <location>
        <begin position="91"/>
        <end position="118"/>
    </location>
</feature>
<dbReference type="Pfam" id="PF00528">
    <property type="entry name" value="BPD_transp_1"/>
    <property type="match status" value="1"/>
</dbReference>
<keyword evidence="3" id="KW-1003">Cell membrane</keyword>
<proteinExistence type="inferred from homology"/>
<dbReference type="Proteomes" id="UP000704762">
    <property type="component" value="Unassembled WGS sequence"/>
</dbReference>
<feature type="domain" description="ABC transmembrane type-1" evidence="8">
    <location>
        <begin position="92"/>
        <end position="285"/>
    </location>
</feature>
<dbReference type="CDD" id="cd06261">
    <property type="entry name" value="TM_PBP2"/>
    <property type="match status" value="1"/>
</dbReference>
<evidence type="ECO:0000313" key="10">
    <source>
        <dbReference type="Proteomes" id="UP000704762"/>
    </source>
</evidence>
<comment type="similarity">
    <text evidence="7">Belongs to the binding-protein-dependent transport system permease family.</text>
</comment>
<evidence type="ECO:0000256" key="1">
    <source>
        <dbReference type="ARBA" id="ARBA00004651"/>
    </source>
</evidence>
<dbReference type="PANTHER" id="PTHR43744:SF8">
    <property type="entry name" value="SN-GLYCEROL-3-PHOSPHATE TRANSPORT SYSTEM PERMEASE PROTEIN UGPE"/>
    <property type="match status" value="1"/>
</dbReference>
<evidence type="ECO:0000256" key="7">
    <source>
        <dbReference type="RuleBase" id="RU363032"/>
    </source>
</evidence>
<keyword evidence="5 7" id="KW-1133">Transmembrane helix</keyword>
<dbReference type="Gene3D" id="1.10.3720.10">
    <property type="entry name" value="MetI-like"/>
    <property type="match status" value="1"/>
</dbReference>
<comment type="subcellular location">
    <subcellularLocation>
        <location evidence="1 7">Cell membrane</location>
        <topology evidence="1 7">Multi-pass membrane protein</topology>
    </subcellularLocation>
</comment>
<evidence type="ECO:0000256" key="2">
    <source>
        <dbReference type="ARBA" id="ARBA00022448"/>
    </source>
</evidence>
<dbReference type="InterPro" id="IPR035906">
    <property type="entry name" value="MetI-like_sf"/>
</dbReference>
<name>A0ABS2REI6_9ACTN</name>
<reference evidence="9 10" key="1">
    <citation type="submission" date="2021-01" db="EMBL/GenBank/DDBJ databases">
        <title>Sequencing the genomes of 1000 actinobacteria strains.</title>
        <authorList>
            <person name="Klenk H.-P."/>
        </authorList>
    </citation>
    <scope>NUCLEOTIDE SEQUENCE [LARGE SCALE GENOMIC DNA]</scope>
    <source>
        <strain evidence="9 10">DSM 18662</strain>
    </source>
</reference>
<feature type="transmembrane region" description="Helical" evidence="7">
    <location>
        <begin position="264"/>
        <end position="285"/>
    </location>
</feature>
<dbReference type="RefSeq" id="WP_204916105.1">
    <property type="nucleotide sequence ID" value="NZ_BAAAQP010000003.1"/>
</dbReference>
<dbReference type="EMBL" id="JAFBCF010000001">
    <property type="protein sequence ID" value="MBM7797415.1"/>
    <property type="molecule type" value="Genomic_DNA"/>
</dbReference>
<sequence>MTLAAAPPGEQLKLSQETAPIKVGRGERGLTVFTHVFLIGWALIVAIPLIWVLFSSLKTDNEIFVDSWKPPAALQFDNYARAWNASHISQYFFNSLIVVTASVVIVMVLGAMVAYCLARYEFPGRTILRYAFIGAMAVPLFLAIVPLFGVVKGFGLLNTYHGLIAVYVAYAMPFTVFFLTGFFSTLPKEISEAAFVDGAGHYRTFFSVMLPMARPGMISIGIFNALGLWNQYLIPVFLVTDESKFVVPQGLAILAATAGYRSDFSGLFAGLMIGMAPVLVLYLIFQKQIQSGMTAGALK</sequence>
<feature type="transmembrane region" description="Helical" evidence="7">
    <location>
        <begin position="204"/>
        <end position="229"/>
    </location>
</feature>
<keyword evidence="6 7" id="KW-0472">Membrane</keyword>
<keyword evidence="10" id="KW-1185">Reference proteome</keyword>
<organism evidence="9 10">
    <name type="scientific">Microlunatus panaciterrae</name>
    <dbReference type="NCBI Taxonomy" id="400768"/>
    <lineage>
        <taxon>Bacteria</taxon>
        <taxon>Bacillati</taxon>
        <taxon>Actinomycetota</taxon>
        <taxon>Actinomycetes</taxon>
        <taxon>Propionibacteriales</taxon>
        <taxon>Propionibacteriaceae</taxon>
        <taxon>Microlunatus</taxon>
    </lineage>
</organism>
<feature type="transmembrane region" description="Helical" evidence="7">
    <location>
        <begin position="32"/>
        <end position="54"/>
    </location>
</feature>